<evidence type="ECO:0000256" key="5">
    <source>
        <dbReference type="ARBA" id="ARBA00022723"/>
    </source>
</evidence>
<dbReference type="CDD" id="cd00009">
    <property type="entry name" value="AAA"/>
    <property type="match status" value="1"/>
</dbReference>
<evidence type="ECO:0000313" key="12">
    <source>
        <dbReference type="EMBL" id="QIJ71641.1"/>
    </source>
</evidence>
<dbReference type="AlphaFoldDB" id="A0A6G7PVU8"/>
<keyword evidence="3 11" id="KW-0548">Nucleotidyltransferase</keyword>
<dbReference type="Pfam" id="PF22608">
    <property type="entry name" value="DNAX_ATPase_lid"/>
    <property type="match status" value="1"/>
</dbReference>
<comment type="function">
    <text evidence="11">DNA polymerase III is a complex, multichain enzyme responsible for most of the replicative synthesis in bacteria. This DNA polymerase also exhibits 3' to 5' exonuclease activity.</text>
</comment>
<dbReference type="Gene3D" id="3.40.50.300">
    <property type="entry name" value="P-loop containing nucleotide triphosphate hydrolases"/>
    <property type="match status" value="1"/>
</dbReference>
<dbReference type="InterPro" id="IPR012763">
    <property type="entry name" value="DNA_pol_III_sug/sutau_N"/>
</dbReference>
<keyword evidence="6 11" id="KW-0547">Nucleotide-binding</keyword>
<dbReference type="PANTHER" id="PTHR11669">
    <property type="entry name" value="REPLICATION FACTOR C / DNA POLYMERASE III GAMMA-TAU SUBUNIT"/>
    <property type="match status" value="1"/>
</dbReference>
<evidence type="ECO:0000256" key="2">
    <source>
        <dbReference type="ARBA" id="ARBA00022679"/>
    </source>
</evidence>
<dbReference type="Pfam" id="PF12169">
    <property type="entry name" value="DNA_pol3_gamma3"/>
    <property type="match status" value="1"/>
</dbReference>
<dbReference type="InterPro" id="IPR003593">
    <property type="entry name" value="AAA+_ATPase"/>
</dbReference>
<evidence type="ECO:0000256" key="6">
    <source>
        <dbReference type="ARBA" id="ARBA00022741"/>
    </source>
</evidence>
<dbReference type="Gene3D" id="1.20.272.10">
    <property type="match status" value="1"/>
</dbReference>
<evidence type="ECO:0000256" key="3">
    <source>
        <dbReference type="ARBA" id="ARBA00022695"/>
    </source>
</evidence>
<organism evidence="12 13">
    <name type="scientific">Thermosulfuriphilus ammonigenes</name>
    <dbReference type="NCBI Taxonomy" id="1936021"/>
    <lineage>
        <taxon>Bacteria</taxon>
        <taxon>Pseudomonadati</taxon>
        <taxon>Thermodesulfobacteriota</taxon>
        <taxon>Thermodesulfobacteria</taxon>
        <taxon>Thermodesulfobacteriales</taxon>
        <taxon>Thermodesulfobacteriaceae</taxon>
        <taxon>Thermosulfuriphilus</taxon>
    </lineage>
</organism>
<dbReference type="InterPro" id="IPR022754">
    <property type="entry name" value="DNA_pol_III_gamma-3"/>
</dbReference>
<dbReference type="SUPFAM" id="SSF48019">
    <property type="entry name" value="post-AAA+ oligomerization domain-like"/>
    <property type="match status" value="1"/>
</dbReference>
<keyword evidence="13" id="KW-1185">Reference proteome</keyword>
<dbReference type="CDD" id="cd18137">
    <property type="entry name" value="HLD_clamp_pol_III_gamma_tau"/>
    <property type="match status" value="1"/>
</dbReference>
<keyword evidence="5" id="KW-0479">Metal-binding</keyword>
<gene>
    <name evidence="11 12" type="primary">dnaX</name>
    <name evidence="12" type="ORF">G4V39_04845</name>
</gene>
<dbReference type="PRINTS" id="PR00300">
    <property type="entry name" value="CLPPROTEASEA"/>
</dbReference>
<dbReference type="GO" id="GO:0046872">
    <property type="term" value="F:metal ion binding"/>
    <property type="evidence" value="ECO:0007669"/>
    <property type="project" value="UniProtKB-KW"/>
</dbReference>
<dbReference type="GO" id="GO:0003887">
    <property type="term" value="F:DNA-directed DNA polymerase activity"/>
    <property type="evidence" value="ECO:0007669"/>
    <property type="project" value="UniProtKB-KW"/>
</dbReference>
<dbReference type="EMBL" id="CP048877">
    <property type="protein sequence ID" value="QIJ71641.1"/>
    <property type="molecule type" value="Genomic_DNA"/>
</dbReference>
<sequence>MSYLVLARKYRPQTFDQVVGQDHITSTLKRALALGRVAHALLFSGIRGVGKTSVARILAKALNCEKGPAENPCNQCPVCEEITAGRAVDVYEIDGASNRGIDEIRDLRENIRFMPVRARYKVYIIDEVHMLTKEAFNALLKTLEEPPAHVFFILATTEAHRIPLTILSRCQRYEFRRLPVRRLVDHLRRVAASEGVEMAEAALSLIAQAAEGSIRDALSLLDQALAAGARSEEEVIDALGLISRRLLVDLIEAILASDAQTALSLVGQAADFGYDLLRLSEDLVRSFRDLTILKVCGADEVLVNLPSEEIGRLESLARKVSVESLHLYFQTFLREHEGVRRSALPRLALEMAVIKACEVKNVLGLEEILKEIKRLHSSTAQSMVASTSLPSGETPGDLSGFLSFLKEKHPSLGAYLNQVKNKVWDGRVLRLQVPKGGLLEHKDRRQSLEAALKEFFGPEVTLELDFQEEEPNNSRNLRRDILQDPLVQETVKVFNARVTGFKPHLRKE</sequence>
<dbReference type="InterPro" id="IPR050238">
    <property type="entry name" value="DNA_Rep/Repair_Clamp_Loader"/>
</dbReference>
<dbReference type="NCBIfam" id="NF004046">
    <property type="entry name" value="PRK05563.1"/>
    <property type="match status" value="1"/>
</dbReference>
<dbReference type="PANTHER" id="PTHR11669:SF0">
    <property type="entry name" value="PROTEIN STICHEL-LIKE 2"/>
    <property type="match status" value="1"/>
</dbReference>
<evidence type="ECO:0000313" key="13">
    <source>
        <dbReference type="Proteomes" id="UP000502179"/>
    </source>
</evidence>
<name>A0A6G7PVU8_9BACT</name>
<protein>
    <recommendedName>
        <fullName evidence="11">DNA polymerase III subunit gamma/tau</fullName>
        <ecNumber evidence="11">2.7.7.7</ecNumber>
    </recommendedName>
</protein>
<dbReference type="Pfam" id="PF13177">
    <property type="entry name" value="DNA_pol3_delta2"/>
    <property type="match status" value="1"/>
</dbReference>
<keyword evidence="7" id="KW-0862">Zinc</keyword>
<dbReference type="RefSeq" id="WP_166031859.1">
    <property type="nucleotide sequence ID" value="NZ_CP048877.1"/>
</dbReference>
<evidence type="ECO:0000256" key="7">
    <source>
        <dbReference type="ARBA" id="ARBA00022833"/>
    </source>
</evidence>
<evidence type="ECO:0000256" key="8">
    <source>
        <dbReference type="ARBA" id="ARBA00022840"/>
    </source>
</evidence>
<dbReference type="GO" id="GO:0009360">
    <property type="term" value="C:DNA polymerase III complex"/>
    <property type="evidence" value="ECO:0007669"/>
    <property type="project" value="InterPro"/>
</dbReference>
<evidence type="ECO:0000256" key="4">
    <source>
        <dbReference type="ARBA" id="ARBA00022705"/>
    </source>
</evidence>
<keyword evidence="4 11" id="KW-0235">DNA replication</keyword>
<dbReference type="SMART" id="SM00382">
    <property type="entry name" value="AAA"/>
    <property type="match status" value="1"/>
</dbReference>
<dbReference type="GO" id="GO:0006261">
    <property type="term" value="P:DNA-templated DNA replication"/>
    <property type="evidence" value="ECO:0007669"/>
    <property type="project" value="TreeGrafter"/>
</dbReference>
<evidence type="ECO:0000256" key="1">
    <source>
        <dbReference type="ARBA" id="ARBA00006360"/>
    </source>
</evidence>
<evidence type="ECO:0000256" key="9">
    <source>
        <dbReference type="ARBA" id="ARBA00022932"/>
    </source>
</evidence>
<comment type="similarity">
    <text evidence="1 11">Belongs to the DnaX/STICHEL family.</text>
</comment>
<accession>A0A6G7PVU8</accession>
<keyword evidence="2 11" id="KW-0808">Transferase</keyword>
<dbReference type="InterPro" id="IPR027417">
    <property type="entry name" value="P-loop_NTPase"/>
</dbReference>
<dbReference type="InterPro" id="IPR001270">
    <property type="entry name" value="ClpA/B"/>
</dbReference>
<dbReference type="InterPro" id="IPR008921">
    <property type="entry name" value="DNA_pol3_clamp-load_cplx_C"/>
</dbReference>
<dbReference type="FunFam" id="1.10.8.60:FF:000013">
    <property type="entry name" value="DNA polymerase III subunit gamma/tau"/>
    <property type="match status" value="1"/>
</dbReference>
<dbReference type="EC" id="2.7.7.7" evidence="11"/>
<reference evidence="12 13" key="1">
    <citation type="submission" date="2020-02" db="EMBL/GenBank/DDBJ databases">
        <title>Genome analysis of Thermosulfuriphilus ammonigenes ST65T, an anaerobic thermophilic chemolithoautotrophic bacterium isolated from a deep-sea hydrothermal vent.</title>
        <authorList>
            <person name="Slobodkina G."/>
            <person name="Allioux M."/>
            <person name="Merkel A."/>
            <person name="Alain K."/>
            <person name="Jebbar M."/>
            <person name="Slobodkin A."/>
        </authorList>
    </citation>
    <scope>NUCLEOTIDE SEQUENCE [LARGE SCALE GENOMIC DNA]</scope>
    <source>
        <strain evidence="12 13">ST65</strain>
    </source>
</reference>
<dbReference type="GO" id="GO:0003677">
    <property type="term" value="F:DNA binding"/>
    <property type="evidence" value="ECO:0007669"/>
    <property type="project" value="InterPro"/>
</dbReference>
<dbReference type="InterPro" id="IPR045085">
    <property type="entry name" value="HLD_clamp_pol_III_gamma_tau"/>
</dbReference>
<comment type="catalytic activity">
    <reaction evidence="10 11">
        <text>DNA(n) + a 2'-deoxyribonucleoside 5'-triphosphate = DNA(n+1) + diphosphate</text>
        <dbReference type="Rhea" id="RHEA:22508"/>
        <dbReference type="Rhea" id="RHEA-COMP:17339"/>
        <dbReference type="Rhea" id="RHEA-COMP:17340"/>
        <dbReference type="ChEBI" id="CHEBI:33019"/>
        <dbReference type="ChEBI" id="CHEBI:61560"/>
        <dbReference type="ChEBI" id="CHEBI:173112"/>
        <dbReference type="EC" id="2.7.7.7"/>
    </reaction>
</comment>
<evidence type="ECO:0000256" key="11">
    <source>
        <dbReference type="RuleBase" id="RU364063"/>
    </source>
</evidence>
<keyword evidence="8 11" id="KW-0067">ATP-binding</keyword>
<keyword evidence="9 11" id="KW-0239">DNA-directed DNA polymerase</keyword>
<dbReference type="Proteomes" id="UP000502179">
    <property type="component" value="Chromosome"/>
</dbReference>
<dbReference type="SUPFAM" id="SSF52540">
    <property type="entry name" value="P-loop containing nucleoside triphosphate hydrolases"/>
    <property type="match status" value="1"/>
</dbReference>
<dbReference type="GO" id="GO:0005524">
    <property type="term" value="F:ATP binding"/>
    <property type="evidence" value="ECO:0007669"/>
    <property type="project" value="UniProtKB-KW"/>
</dbReference>
<evidence type="ECO:0000256" key="10">
    <source>
        <dbReference type="ARBA" id="ARBA00049244"/>
    </source>
</evidence>
<dbReference type="FunFam" id="3.40.50.300:FF:000014">
    <property type="entry name" value="DNA polymerase III subunit gamma/tau"/>
    <property type="match status" value="1"/>
</dbReference>
<dbReference type="Gene3D" id="1.10.8.60">
    <property type="match status" value="1"/>
</dbReference>
<proteinExistence type="inferred from homology"/>
<dbReference type="NCBIfam" id="TIGR02397">
    <property type="entry name" value="dnaX_nterm"/>
    <property type="match status" value="1"/>
</dbReference>
<comment type="subunit">
    <text evidence="11">DNA polymerase III contains a core (composed of alpha, epsilon and theta chains) that associates with a tau subunit. This core dimerizes to form the POLIII' complex. PolIII' associates with the gamma complex (composed of gamma, delta, delta', psi and chi chains) and with the beta chain to form the complete DNA polymerase III complex.</text>
</comment>
<dbReference type="KEGG" id="tav:G4V39_04845"/>